<evidence type="ECO:0000256" key="2">
    <source>
        <dbReference type="ARBA" id="ARBA00023125"/>
    </source>
</evidence>
<feature type="transmembrane region" description="Helical" evidence="4">
    <location>
        <begin position="20"/>
        <end position="39"/>
    </location>
</feature>
<keyword evidence="4" id="KW-1133">Transmembrane helix</keyword>
<evidence type="ECO:0000256" key="4">
    <source>
        <dbReference type="SAM" id="Phobius"/>
    </source>
</evidence>
<dbReference type="Gene3D" id="1.10.10.10">
    <property type="entry name" value="Winged helix-like DNA-binding domain superfamily/Winged helix DNA-binding domain"/>
    <property type="match status" value="1"/>
</dbReference>
<feature type="transmembrane region" description="Helical" evidence="4">
    <location>
        <begin position="320"/>
        <end position="340"/>
    </location>
</feature>
<dbReference type="GO" id="GO:0006355">
    <property type="term" value="P:regulation of DNA-templated transcription"/>
    <property type="evidence" value="ECO:0007669"/>
    <property type="project" value="InterPro"/>
</dbReference>
<feature type="transmembrane region" description="Helical" evidence="4">
    <location>
        <begin position="51"/>
        <end position="68"/>
    </location>
</feature>
<sequence length="439" mass="44228">MREGYGVAVSTLAVPHRLPVSTVVVAVVGVVAVVALLVARAGGADGFPTHPVGTVAIAAAALVVDGARRSLAAIGDRRSAAIAAALIVALLAMLGTAWLAVALVGVDHPLASLAVSLWSVTWIAPLALGQVLASSAIRRGGRVARTHVLVVATSAAAMLAGIVLWMPSDPFAGVAPIAPDAWPERWAVVGDVAASAATLVLLTLPVTLVRAAARSRSRARVRLGIAAAGASAAPIVVAFCLLLAVARDPGEIDPTAGSVAFQVAVAAAGALPAACAAVLARDAERRLVLPLVRAVALAIAGLVVAAVGTLAVAATWPPTVAALVTAALALGVTLAAWTGARRAAEALLDDGRVEEPVEAPALDADVRMPELTPREHDVLALLADGASNAGIAAQLVVSERTVDAHMRAIFTKLGLEVDAGVNRRVQAARRWLEGRPTPG</sequence>
<keyword evidence="4" id="KW-0472">Membrane</keyword>
<keyword evidence="3" id="KW-0804">Transcription</keyword>
<dbReference type="SUPFAM" id="SSF46894">
    <property type="entry name" value="C-terminal effector domain of the bipartite response regulators"/>
    <property type="match status" value="1"/>
</dbReference>
<evidence type="ECO:0000313" key="6">
    <source>
        <dbReference type="EMBL" id="SDH29909.1"/>
    </source>
</evidence>
<keyword evidence="2" id="KW-0238">DNA-binding</keyword>
<feature type="transmembrane region" description="Helical" evidence="4">
    <location>
        <begin position="221"/>
        <end position="246"/>
    </location>
</feature>
<dbReference type="AlphaFoldDB" id="A0A1G8B9I2"/>
<dbReference type="GO" id="GO:0003677">
    <property type="term" value="F:DNA binding"/>
    <property type="evidence" value="ECO:0007669"/>
    <property type="project" value="UniProtKB-KW"/>
</dbReference>
<dbReference type="InterPro" id="IPR000792">
    <property type="entry name" value="Tscrpt_reg_LuxR_C"/>
</dbReference>
<evidence type="ECO:0000256" key="3">
    <source>
        <dbReference type="ARBA" id="ARBA00023163"/>
    </source>
</evidence>
<gene>
    <name evidence="6" type="ORF">SAMN04489720_0774</name>
</gene>
<feature type="transmembrane region" description="Helical" evidence="4">
    <location>
        <begin position="110"/>
        <end position="134"/>
    </location>
</feature>
<dbReference type="PANTHER" id="PTHR44688">
    <property type="entry name" value="DNA-BINDING TRANSCRIPTIONAL ACTIVATOR DEVR_DOSR"/>
    <property type="match status" value="1"/>
</dbReference>
<dbReference type="CDD" id="cd06170">
    <property type="entry name" value="LuxR_C_like"/>
    <property type="match status" value="1"/>
</dbReference>
<keyword evidence="1" id="KW-0805">Transcription regulation</keyword>
<keyword evidence="4" id="KW-0812">Transmembrane</keyword>
<feature type="domain" description="HTH luxR-type" evidence="5">
    <location>
        <begin position="364"/>
        <end position="435"/>
    </location>
</feature>
<accession>A0A1G8B9I2</accession>
<dbReference type="EMBL" id="LT629695">
    <property type="protein sequence ID" value="SDH29909.1"/>
    <property type="molecule type" value="Genomic_DNA"/>
</dbReference>
<evidence type="ECO:0000259" key="5">
    <source>
        <dbReference type="PROSITE" id="PS50043"/>
    </source>
</evidence>
<dbReference type="Proteomes" id="UP000198822">
    <property type="component" value="Chromosome I"/>
</dbReference>
<feature type="transmembrane region" description="Helical" evidence="4">
    <location>
        <begin position="80"/>
        <end position="104"/>
    </location>
</feature>
<dbReference type="PRINTS" id="PR00038">
    <property type="entry name" value="HTHLUXR"/>
</dbReference>
<dbReference type="Pfam" id="PF00196">
    <property type="entry name" value="GerE"/>
    <property type="match status" value="1"/>
</dbReference>
<name>A0A1G8B9I2_9MICO</name>
<dbReference type="SMART" id="SM00421">
    <property type="entry name" value="HTH_LUXR"/>
    <property type="match status" value="1"/>
</dbReference>
<dbReference type="PANTHER" id="PTHR44688:SF16">
    <property type="entry name" value="DNA-BINDING TRANSCRIPTIONAL ACTIVATOR DEVR_DOSR"/>
    <property type="match status" value="1"/>
</dbReference>
<reference evidence="7" key="1">
    <citation type="submission" date="2016-10" db="EMBL/GenBank/DDBJ databases">
        <authorList>
            <person name="Varghese N."/>
            <person name="Submissions S."/>
        </authorList>
    </citation>
    <scope>NUCLEOTIDE SEQUENCE [LARGE SCALE GENOMIC DNA]</scope>
    <source>
        <strain evidence="7">DSM 22002</strain>
    </source>
</reference>
<evidence type="ECO:0000256" key="1">
    <source>
        <dbReference type="ARBA" id="ARBA00023015"/>
    </source>
</evidence>
<feature type="transmembrane region" description="Helical" evidence="4">
    <location>
        <begin position="291"/>
        <end position="314"/>
    </location>
</feature>
<dbReference type="InterPro" id="IPR036388">
    <property type="entry name" value="WH-like_DNA-bd_sf"/>
</dbReference>
<protein>
    <submittedName>
        <fullName evidence="6">Regulatory protein, luxR family</fullName>
    </submittedName>
</protein>
<dbReference type="PROSITE" id="PS00622">
    <property type="entry name" value="HTH_LUXR_1"/>
    <property type="match status" value="1"/>
</dbReference>
<proteinExistence type="predicted"/>
<organism evidence="6 7">
    <name type="scientific">Agrococcus jejuensis</name>
    <dbReference type="NCBI Taxonomy" id="399736"/>
    <lineage>
        <taxon>Bacteria</taxon>
        <taxon>Bacillati</taxon>
        <taxon>Actinomycetota</taxon>
        <taxon>Actinomycetes</taxon>
        <taxon>Micrococcales</taxon>
        <taxon>Microbacteriaceae</taxon>
        <taxon>Agrococcus</taxon>
    </lineage>
</organism>
<feature type="transmembrane region" description="Helical" evidence="4">
    <location>
        <begin position="258"/>
        <end position="279"/>
    </location>
</feature>
<feature type="transmembrane region" description="Helical" evidence="4">
    <location>
        <begin position="186"/>
        <end position="209"/>
    </location>
</feature>
<evidence type="ECO:0000313" key="7">
    <source>
        <dbReference type="Proteomes" id="UP000198822"/>
    </source>
</evidence>
<dbReference type="PROSITE" id="PS50043">
    <property type="entry name" value="HTH_LUXR_2"/>
    <property type="match status" value="1"/>
</dbReference>
<dbReference type="InterPro" id="IPR016032">
    <property type="entry name" value="Sig_transdc_resp-reg_C-effctor"/>
</dbReference>
<feature type="transmembrane region" description="Helical" evidence="4">
    <location>
        <begin position="146"/>
        <end position="166"/>
    </location>
</feature>
<keyword evidence="7" id="KW-1185">Reference proteome</keyword>
<dbReference type="STRING" id="399736.SAMN04489720_0774"/>